<organism evidence="1 2">
    <name type="scientific">Catharanthus roseus</name>
    <name type="common">Madagascar periwinkle</name>
    <name type="synonym">Vinca rosea</name>
    <dbReference type="NCBI Taxonomy" id="4058"/>
    <lineage>
        <taxon>Eukaryota</taxon>
        <taxon>Viridiplantae</taxon>
        <taxon>Streptophyta</taxon>
        <taxon>Embryophyta</taxon>
        <taxon>Tracheophyta</taxon>
        <taxon>Spermatophyta</taxon>
        <taxon>Magnoliopsida</taxon>
        <taxon>eudicotyledons</taxon>
        <taxon>Gunneridae</taxon>
        <taxon>Pentapetalae</taxon>
        <taxon>asterids</taxon>
        <taxon>lamiids</taxon>
        <taxon>Gentianales</taxon>
        <taxon>Apocynaceae</taxon>
        <taxon>Rauvolfioideae</taxon>
        <taxon>Vinceae</taxon>
        <taxon>Catharanthinae</taxon>
        <taxon>Catharanthus</taxon>
    </lineage>
</organism>
<evidence type="ECO:0000313" key="2">
    <source>
        <dbReference type="Proteomes" id="UP001060085"/>
    </source>
</evidence>
<dbReference type="EMBL" id="CM044706">
    <property type="protein sequence ID" value="KAI5658454.1"/>
    <property type="molecule type" value="Genomic_DNA"/>
</dbReference>
<gene>
    <name evidence="1" type="ORF">M9H77_27247</name>
</gene>
<name>A0ACC0AE41_CATRO</name>
<comment type="caution">
    <text evidence="1">The sequence shown here is derived from an EMBL/GenBank/DDBJ whole genome shotgun (WGS) entry which is preliminary data.</text>
</comment>
<proteinExistence type="predicted"/>
<keyword evidence="2" id="KW-1185">Reference proteome</keyword>
<accession>A0ACC0AE41</accession>
<evidence type="ECO:0000313" key="1">
    <source>
        <dbReference type="EMBL" id="KAI5658454.1"/>
    </source>
</evidence>
<protein>
    <submittedName>
        <fullName evidence="1">Uncharacterized protein</fullName>
    </submittedName>
</protein>
<dbReference type="Proteomes" id="UP001060085">
    <property type="component" value="Linkage Group LG06"/>
</dbReference>
<reference evidence="2" key="1">
    <citation type="journal article" date="2023" name="Nat. Plants">
        <title>Single-cell RNA sequencing provides a high-resolution roadmap for understanding the multicellular compartmentation of specialized metabolism.</title>
        <authorList>
            <person name="Sun S."/>
            <person name="Shen X."/>
            <person name="Li Y."/>
            <person name="Li Y."/>
            <person name="Wang S."/>
            <person name="Li R."/>
            <person name="Zhang H."/>
            <person name="Shen G."/>
            <person name="Guo B."/>
            <person name="Wei J."/>
            <person name="Xu J."/>
            <person name="St-Pierre B."/>
            <person name="Chen S."/>
            <person name="Sun C."/>
        </authorList>
    </citation>
    <scope>NUCLEOTIDE SEQUENCE [LARGE SCALE GENOMIC DNA]</scope>
</reference>
<sequence length="132" mass="15063">MHKSGVPHRLERVDPLEEGVVPQRVWPNRSTWTLHHALLWDGRLAESQEELETKFDPRAGLVGAPGICNLLTQDGQRYSKSLKLGVEFLVQVSLEGYVFLFCFLMLEPSVNAYLEITNLYVSDEPLNSHHHI</sequence>